<dbReference type="InterPro" id="IPR036259">
    <property type="entry name" value="MFS_trans_sf"/>
</dbReference>
<organism evidence="8 9">
    <name type="scientific">Mucilaginibacter sabulilitoris</name>
    <dbReference type="NCBI Taxonomy" id="1173583"/>
    <lineage>
        <taxon>Bacteria</taxon>
        <taxon>Pseudomonadati</taxon>
        <taxon>Bacteroidota</taxon>
        <taxon>Sphingobacteriia</taxon>
        <taxon>Sphingobacteriales</taxon>
        <taxon>Sphingobacteriaceae</taxon>
        <taxon>Mucilaginibacter</taxon>
    </lineage>
</organism>
<evidence type="ECO:0000313" key="8">
    <source>
        <dbReference type="EMBL" id="WPU92755.1"/>
    </source>
</evidence>
<gene>
    <name evidence="8" type="ORF">SNE25_25865</name>
</gene>
<dbReference type="Proteomes" id="UP001324380">
    <property type="component" value="Chromosome"/>
</dbReference>
<dbReference type="Gene3D" id="1.20.1250.20">
    <property type="entry name" value="MFS general substrate transporter like domains"/>
    <property type="match status" value="1"/>
</dbReference>
<dbReference type="Pfam" id="PF07690">
    <property type="entry name" value="MFS_1"/>
    <property type="match status" value="1"/>
</dbReference>
<evidence type="ECO:0000256" key="5">
    <source>
        <dbReference type="ARBA" id="ARBA00023136"/>
    </source>
</evidence>
<name>A0ABZ0TNL2_9SPHI</name>
<accession>A0ABZ0TNL2</accession>
<dbReference type="PANTHER" id="PTHR23505">
    <property type="entry name" value="SPINSTER"/>
    <property type="match status" value="1"/>
</dbReference>
<evidence type="ECO:0000256" key="4">
    <source>
        <dbReference type="ARBA" id="ARBA00022989"/>
    </source>
</evidence>
<keyword evidence="5 6" id="KW-0472">Membrane</keyword>
<keyword evidence="9" id="KW-1185">Reference proteome</keyword>
<keyword evidence="3 6" id="KW-0812">Transmembrane</keyword>
<dbReference type="EMBL" id="CP139558">
    <property type="protein sequence ID" value="WPU92755.1"/>
    <property type="molecule type" value="Genomic_DNA"/>
</dbReference>
<evidence type="ECO:0000256" key="6">
    <source>
        <dbReference type="SAM" id="Phobius"/>
    </source>
</evidence>
<dbReference type="InterPro" id="IPR044770">
    <property type="entry name" value="MFS_spinster-like"/>
</dbReference>
<protein>
    <submittedName>
        <fullName evidence="8">MFS transporter</fullName>
    </submittedName>
</protein>
<reference evidence="8 9" key="1">
    <citation type="submission" date="2023-11" db="EMBL/GenBank/DDBJ databases">
        <title>Analysis of the Genomes of Mucilaginibacter gossypii cycad 4 and M. sabulilitoris SNA2: microbes with the potential for plant growth promotion.</title>
        <authorList>
            <person name="Hirsch A.M."/>
            <person name="Humm E."/>
            <person name="Rubbi M."/>
            <person name="Del Vecchio G."/>
            <person name="Ha S.M."/>
            <person name="Pellegrini M."/>
            <person name="Gunsalus R.P."/>
        </authorList>
    </citation>
    <scope>NUCLEOTIDE SEQUENCE [LARGE SCALE GENOMIC DNA]</scope>
    <source>
        <strain evidence="8 9">SNA2</strain>
    </source>
</reference>
<feature type="transmembrane region" description="Helical" evidence="6">
    <location>
        <begin position="355"/>
        <end position="374"/>
    </location>
</feature>
<dbReference type="InterPro" id="IPR020846">
    <property type="entry name" value="MFS_dom"/>
</dbReference>
<comment type="subcellular location">
    <subcellularLocation>
        <location evidence="1">Membrane</location>
        <topology evidence="1">Multi-pass membrane protein</topology>
    </subcellularLocation>
</comment>
<dbReference type="InterPro" id="IPR005829">
    <property type="entry name" value="Sugar_transporter_CS"/>
</dbReference>
<dbReference type="SUPFAM" id="SSF103473">
    <property type="entry name" value="MFS general substrate transporter"/>
    <property type="match status" value="1"/>
</dbReference>
<dbReference type="PANTHER" id="PTHR23505:SF79">
    <property type="entry name" value="PROTEIN SPINSTER"/>
    <property type="match status" value="1"/>
</dbReference>
<feature type="transmembrane region" description="Helical" evidence="6">
    <location>
        <begin position="386"/>
        <end position="405"/>
    </location>
</feature>
<evidence type="ECO:0000313" key="9">
    <source>
        <dbReference type="Proteomes" id="UP001324380"/>
    </source>
</evidence>
<feature type="transmembrane region" description="Helical" evidence="6">
    <location>
        <begin position="138"/>
        <end position="160"/>
    </location>
</feature>
<evidence type="ECO:0000259" key="7">
    <source>
        <dbReference type="PROSITE" id="PS50850"/>
    </source>
</evidence>
<feature type="domain" description="Major facilitator superfamily (MFS) profile" evidence="7">
    <location>
        <begin position="15"/>
        <end position="409"/>
    </location>
</feature>
<feature type="transmembrane region" description="Helical" evidence="6">
    <location>
        <begin position="265"/>
        <end position="283"/>
    </location>
</feature>
<keyword evidence="4 6" id="KW-1133">Transmembrane helix</keyword>
<feature type="transmembrane region" description="Helical" evidence="6">
    <location>
        <begin position="317"/>
        <end position="334"/>
    </location>
</feature>
<keyword evidence="2" id="KW-0813">Transport</keyword>
<feature type="transmembrane region" description="Helical" evidence="6">
    <location>
        <begin position="295"/>
        <end position="311"/>
    </location>
</feature>
<sequence length="412" mass="45669">MVNSNKSNASYSWLVVAMLWIVAFLNYFDRILITSMRDPIVSDFHLNDAQFGLLTSAFLWSYGILSPLGGYFADRYGRKSVIVFSVMVWSAVTIWTGFVSSFNEMVAARVIMGISEACYIPAALALITDYHKGRTRSLATGVHMSGLYAGLALGGLGGYIAELWGWRYGFQVFGLFGILYSVILLFFLRDTPKVRVGKLAVVKQEGKPINLIGSFKLLFSESSFRILLLYFCTLGMVNWLIYGWLPTFLKEHFHLNLGEAGFSATGYVQVGSFIGVLCGGLLADRWSRSNPKGRLYIVIIGFTLGAPFLFIMSSTSVFFWGIIAMLVYGVSRGFNDANLMPILCQIVDSRYIATGYGFLNFLSTIIGGIMVYIGGMLKDAHVDLSIIYQVSAVLMLMATWSLFAVKIKRTAS</sequence>
<proteinExistence type="predicted"/>
<dbReference type="InterPro" id="IPR011701">
    <property type="entry name" value="MFS"/>
</dbReference>
<feature type="transmembrane region" description="Helical" evidence="6">
    <location>
        <begin position="166"/>
        <end position="188"/>
    </location>
</feature>
<evidence type="ECO:0000256" key="3">
    <source>
        <dbReference type="ARBA" id="ARBA00022692"/>
    </source>
</evidence>
<feature type="transmembrane region" description="Helical" evidence="6">
    <location>
        <begin position="53"/>
        <end position="73"/>
    </location>
</feature>
<feature type="transmembrane region" description="Helical" evidence="6">
    <location>
        <begin position="12"/>
        <end position="33"/>
    </location>
</feature>
<dbReference type="PROSITE" id="PS50850">
    <property type="entry name" value="MFS"/>
    <property type="match status" value="1"/>
</dbReference>
<evidence type="ECO:0000256" key="2">
    <source>
        <dbReference type="ARBA" id="ARBA00022448"/>
    </source>
</evidence>
<dbReference type="PROSITE" id="PS00216">
    <property type="entry name" value="SUGAR_TRANSPORT_1"/>
    <property type="match status" value="1"/>
</dbReference>
<feature type="transmembrane region" description="Helical" evidence="6">
    <location>
        <begin position="106"/>
        <end position="126"/>
    </location>
</feature>
<feature type="transmembrane region" description="Helical" evidence="6">
    <location>
        <begin position="226"/>
        <end position="245"/>
    </location>
</feature>
<evidence type="ECO:0000256" key="1">
    <source>
        <dbReference type="ARBA" id="ARBA00004141"/>
    </source>
</evidence>
<dbReference type="RefSeq" id="WP_321561915.1">
    <property type="nucleotide sequence ID" value="NZ_CP139558.1"/>
</dbReference>
<feature type="transmembrane region" description="Helical" evidence="6">
    <location>
        <begin position="80"/>
        <end position="100"/>
    </location>
</feature>